<name>A0ABW5WQ50_9FLAO</name>
<sequence length="495" mass="57913">MKFNHRYFFFIFASLLASNIYSQTVSGKVLTASQEAIPYATVQIGESYGVITNEEGLFSIKTNDFDDNEMVRISCLGYESVDLKLINFKSQDYTLKEKVNELSEVFITNKPLSVDSIMFYVNAKLKENYRFHLNEFKIFSRKTEYIVGENADFEITKSTGFRKKQLELFNTDFDKLETSLLNNNSKQYTDFIGSLMILDDSQAKLKVEKAIRLLDERNNQSLESLAEKGNDIVLKHLDKDKIYTVKTGLFKISDSVSLDNREDKMADTINSLGHIRTKSFEMIMNNALNNSNNRLDFISETKKYNYELKDVTFIDDEMVYIIDFKPKRSSVKYTGTIYVSNETFAVIRADYRFYKNRVGEKLNLRLLFGVKYVEKNQEGIVAFKKDDDGYYYPSFINEQIDRYFYINRPFKFIENSNTSNKVSFSFKIEGTFKEKTELLILSRNEIETSTFNSYKELKDVDYETPKTYDASIWSDYNVIEPLNEMKDFKIPVEEY</sequence>
<dbReference type="InterPro" id="IPR008969">
    <property type="entry name" value="CarboxyPept-like_regulatory"/>
</dbReference>
<gene>
    <name evidence="1" type="ORF">ACFS5M_07185</name>
</gene>
<proteinExistence type="predicted"/>
<organism evidence="1 2">
    <name type="scientific">Lacinutrix iliipiscaria</name>
    <dbReference type="NCBI Taxonomy" id="1230532"/>
    <lineage>
        <taxon>Bacteria</taxon>
        <taxon>Pseudomonadati</taxon>
        <taxon>Bacteroidota</taxon>
        <taxon>Flavobacteriia</taxon>
        <taxon>Flavobacteriales</taxon>
        <taxon>Flavobacteriaceae</taxon>
        <taxon>Lacinutrix</taxon>
    </lineage>
</organism>
<keyword evidence="2" id="KW-1185">Reference proteome</keyword>
<dbReference type="RefSeq" id="WP_183487374.1">
    <property type="nucleotide sequence ID" value="NZ_JBHUOV010000002.1"/>
</dbReference>
<dbReference type="SUPFAM" id="SSF49464">
    <property type="entry name" value="Carboxypeptidase regulatory domain-like"/>
    <property type="match status" value="1"/>
</dbReference>
<dbReference type="Pfam" id="PF13715">
    <property type="entry name" value="CarbopepD_reg_2"/>
    <property type="match status" value="1"/>
</dbReference>
<protein>
    <submittedName>
        <fullName evidence="1">Carboxypeptidase-like regulatory domain-containing protein</fullName>
    </submittedName>
</protein>
<reference evidence="2" key="1">
    <citation type="journal article" date="2019" name="Int. J. Syst. Evol. Microbiol.">
        <title>The Global Catalogue of Microorganisms (GCM) 10K type strain sequencing project: providing services to taxonomists for standard genome sequencing and annotation.</title>
        <authorList>
            <consortium name="The Broad Institute Genomics Platform"/>
            <consortium name="The Broad Institute Genome Sequencing Center for Infectious Disease"/>
            <person name="Wu L."/>
            <person name="Ma J."/>
        </authorList>
    </citation>
    <scope>NUCLEOTIDE SEQUENCE [LARGE SCALE GENOMIC DNA]</scope>
    <source>
        <strain evidence="2">KCTC 32141</strain>
    </source>
</reference>
<dbReference type="Proteomes" id="UP001597533">
    <property type="component" value="Unassembled WGS sequence"/>
</dbReference>
<comment type="caution">
    <text evidence="1">The sequence shown here is derived from an EMBL/GenBank/DDBJ whole genome shotgun (WGS) entry which is preliminary data.</text>
</comment>
<evidence type="ECO:0000313" key="2">
    <source>
        <dbReference type="Proteomes" id="UP001597533"/>
    </source>
</evidence>
<accession>A0ABW5WQ50</accession>
<dbReference type="EMBL" id="JBHUOV010000002">
    <property type="protein sequence ID" value="MFD2823448.1"/>
    <property type="molecule type" value="Genomic_DNA"/>
</dbReference>
<evidence type="ECO:0000313" key="1">
    <source>
        <dbReference type="EMBL" id="MFD2823448.1"/>
    </source>
</evidence>